<evidence type="ECO:0000313" key="2">
    <source>
        <dbReference type="Proteomes" id="UP000314294"/>
    </source>
</evidence>
<sequence>MDSNRNQPRNTHHQGSQQLADLFFFFSTGSGLSQGGGKRRGRMFQKAILMAMVQSSRLMQQETL</sequence>
<name>A0A4Z2ITL1_9TELE</name>
<accession>A0A4Z2ITL1</accession>
<reference evidence="1 2" key="1">
    <citation type="submission" date="2019-03" db="EMBL/GenBank/DDBJ databases">
        <title>First draft genome of Liparis tanakae, snailfish: a comprehensive survey of snailfish specific genes.</title>
        <authorList>
            <person name="Kim W."/>
            <person name="Song I."/>
            <person name="Jeong J.-H."/>
            <person name="Kim D."/>
            <person name="Kim S."/>
            <person name="Ryu S."/>
            <person name="Song J.Y."/>
            <person name="Lee S.K."/>
        </authorList>
    </citation>
    <scope>NUCLEOTIDE SEQUENCE [LARGE SCALE GENOMIC DNA]</scope>
    <source>
        <tissue evidence="1">Muscle</tissue>
    </source>
</reference>
<protein>
    <submittedName>
        <fullName evidence="1">Uncharacterized protein</fullName>
    </submittedName>
</protein>
<keyword evidence="2" id="KW-1185">Reference proteome</keyword>
<gene>
    <name evidence="1" type="ORF">EYF80_009272</name>
</gene>
<organism evidence="1 2">
    <name type="scientific">Liparis tanakae</name>
    <name type="common">Tanaka's snailfish</name>
    <dbReference type="NCBI Taxonomy" id="230148"/>
    <lineage>
        <taxon>Eukaryota</taxon>
        <taxon>Metazoa</taxon>
        <taxon>Chordata</taxon>
        <taxon>Craniata</taxon>
        <taxon>Vertebrata</taxon>
        <taxon>Euteleostomi</taxon>
        <taxon>Actinopterygii</taxon>
        <taxon>Neopterygii</taxon>
        <taxon>Teleostei</taxon>
        <taxon>Neoteleostei</taxon>
        <taxon>Acanthomorphata</taxon>
        <taxon>Eupercaria</taxon>
        <taxon>Perciformes</taxon>
        <taxon>Cottioidei</taxon>
        <taxon>Cottales</taxon>
        <taxon>Liparidae</taxon>
        <taxon>Liparis</taxon>
    </lineage>
</organism>
<dbReference type="Proteomes" id="UP000314294">
    <property type="component" value="Unassembled WGS sequence"/>
</dbReference>
<dbReference type="AlphaFoldDB" id="A0A4Z2ITL1"/>
<evidence type="ECO:0000313" key="1">
    <source>
        <dbReference type="EMBL" id="TNN80533.1"/>
    </source>
</evidence>
<dbReference type="EMBL" id="SRLO01000054">
    <property type="protein sequence ID" value="TNN80533.1"/>
    <property type="molecule type" value="Genomic_DNA"/>
</dbReference>
<proteinExistence type="predicted"/>
<comment type="caution">
    <text evidence="1">The sequence shown here is derived from an EMBL/GenBank/DDBJ whole genome shotgun (WGS) entry which is preliminary data.</text>
</comment>